<dbReference type="EMBL" id="JAACNO010001023">
    <property type="protein sequence ID" value="KAF4143375.1"/>
    <property type="molecule type" value="Genomic_DNA"/>
</dbReference>
<dbReference type="AlphaFoldDB" id="A0A8S9UR29"/>
<keyword evidence="1" id="KW-0732">Signal</keyword>
<comment type="caution">
    <text evidence="2">The sequence shown here is derived from an EMBL/GenBank/DDBJ whole genome shotgun (WGS) entry which is preliminary data.</text>
</comment>
<evidence type="ECO:0000256" key="1">
    <source>
        <dbReference type="SAM" id="SignalP"/>
    </source>
</evidence>
<accession>A0A8S9UR29</accession>
<evidence type="ECO:0000313" key="2">
    <source>
        <dbReference type="EMBL" id="KAF4143375.1"/>
    </source>
</evidence>
<dbReference type="Proteomes" id="UP000704712">
    <property type="component" value="Unassembled WGS sequence"/>
</dbReference>
<evidence type="ECO:0000313" key="3">
    <source>
        <dbReference type="Proteomes" id="UP000704712"/>
    </source>
</evidence>
<proteinExistence type="predicted"/>
<reference evidence="2" key="1">
    <citation type="submission" date="2020-03" db="EMBL/GenBank/DDBJ databases">
        <title>Hybrid Assembly of Korean Phytophthora infestans isolates.</title>
        <authorList>
            <person name="Prokchorchik M."/>
            <person name="Lee Y."/>
            <person name="Seo J."/>
            <person name="Cho J.-H."/>
            <person name="Park Y.-E."/>
            <person name="Jang D.-C."/>
            <person name="Im J.-S."/>
            <person name="Choi J.-G."/>
            <person name="Park H.-J."/>
            <person name="Lee G.-B."/>
            <person name="Lee Y.-G."/>
            <person name="Hong S.-Y."/>
            <person name="Cho K."/>
            <person name="Sohn K.H."/>
        </authorList>
    </citation>
    <scope>NUCLEOTIDE SEQUENCE</scope>
    <source>
        <strain evidence="2">KR_2_A2</strain>
    </source>
</reference>
<organism evidence="2 3">
    <name type="scientific">Phytophthora infestans</name>
    <name type="common">Potato late blight agent</name>
    <name type="synonym">Botrytis infestans</name>
    <dbReference type="NCBI Taxonomy" id="4787"/>
    <lineage>
        <taxon>Eukaryota</taxon>
        <taxon>Sar</taxon>
        <taxon>Stramenopiles</taxon>
        <taxon>Oomycota</taxon>
        <taxon>Peronosporomycetes</taxon>
        <taxon>Peronosporales</taxon>
        <taxon>Peronosporaceae</taxon>
        <taxon>Phytophthora</taxon>
    </lineage>
</organism>
<sequence length="81" mass="9210">MMRLRCFCVLLLLISFGCYDLAHAKDTNKEVAEKPTSDPSVSQRVNALLDLLAKDNETVHTDEDDEKDEARGLDLLKNLFR</sequence>
<name>A0A8S9UR29_PHYIN</name>
<dbReference type="PROSITE" id="PS51257">
    <property type="entry name" value="PROKAR_LIPOPROTEIN"/>
    <property type="match status" value="1"/>
</dbReference>
<feature type="chain" id="PRO_5035827198" description="Secreted RxLR effector peptide protein" evidence="1">
    <location>
        <begin position="25"/>
        <end position="81"/>
    </location>
</feature>
<feature type="signal peptide" evidence="1">
    <location>
        <begin position="1"/>
        <end position="24"/>
    </location>
</feature>
<evidence type="ECO:0008006" key="4">
    <source>
        <dbReference type="Google" id="ProtNLM"/>
    </source>
</evidence>
<protein>
    <recommendedName>
        <fullName evidence="4">Secreted RxLR effector peptide protein</fullName>
    </recommendedName>
</protein>
<gene>
    <name evidence="2" type="ORF">GN958_ATG07441</name>
</gene>